<accession>A0ABM7WHW9</accession>
<proteinExistence type="predicted"/>
<evidence type="ECO:0000313" key="9">
    <source>
        <dbReference type="Proteomes" id="UP001320544"/>
    </source>
</evidence>
<evidence type="ECO:0000259" key="7">
    <source>
        <dbReference type="Pfam" id="PF01502"/>
    </source>
</evidence>
<dbReference type="EMBL" id="AP025564">
    <property type="protein sequence ID" value="BDE95865.1"/>
    <property type="molecule type" value="Genomic_DNA"/>
</dbReference>
<evidence type="ECO:0000256" key="2">
    <source>
        <dbReference type="ARBA" id="ARBA00005169"/>
    </source>
</evidence>
<organism evidence="8 9">
    <name type="scientific">Raoultibacter timonensis</name>
    <dbReference type="NCBI Taxonomy" id="1907662"/>
    <lineage>
        <taxon>Bacteria</taxon>
        <taxon>Bacillati</taxon>
        <taxon>Actinomycetota</taxon>
        <taxon>Coriobacteriia</taxon>
        <taxon>Eggerthellales</taxon>
        <taxon>Eggerthellaceae</taxon>
        <taxon>Raoultibacter</taxon>
    </lineage>
</organism>
<dbReference type="PANTHER" id="PTHR42945">
    <property type="entry name" value="HISTIDINE BIOSYNTHESIS BIFUNCTIONAL PROTEIN"/>
    <property type="match status" value="1"/>
</dbReference>
<comment type="catalytic activity">
    <reaction evidence="1">
        <text>1-(5-phospho-beta-D-ribosyl)-5'-AMP + H2O = 1-(5-phospho-beta-D-ribosyl)-5-[(5-phospho-beta-D-ribosylamino)methylideneamino]imidazole-4-carboxamide</text>
        <dbReference type="Rhea" id="RHEA:20049"/>
        <dbReference type="ChEBI" id="CHEBI:15377"/>
        <dbReference type="ChEBI" id="CHEBI:58435"/>
        <dbReference type="ChEBI" id="CHEBI:59457"/>
        <dbReference type="EC" id="3.5.4.19"/>
    </reaction>
</comment>
<dbReference type="RefSeq" id="WP_244412098.1">
    <property type="nucleotide sequence ID" value="NZ_AP025564.1"/>
</dbReference>
<reference evidence="8 9" key="1">
    <citation type="submission" date="2022-01" db="EMBL/GenBank/DDBJ databases">
        <title>Novel bile acid biosynthetic pathways are enriched in the microbiome of centenarians.</title>
        <authorList>
            <person name="Sato Y."/>
            <person name="Atarashi K."/>
            <person name="Plichta R.D."/>
            <person name="Arai Y."/>
            <person name="Sasajima S."/>
            <person name="Kearney M.S."/>
            <person name="Suda W."/>
            <person name="Takeshita K."/>
            <person name="Sasaki T."/>
            <person name="Okamoto S."/>
            <person name="Skelly N.A."/>
            <person name="Okamura Y."/>
            <person name="Vlamakis H."/>
            <person name="Li Y."/>
            <person name="Tanoue T."/>
            <person name="Takei H."/>
            <person name="Nittono H."/>
            <person name="Narushima S."/>
            <person name="Irie J."/>
            <person name="Itoh H."/>
            <person name="Moriya K."/>
            <person name="Sugiura Y."/>
            <person name="Suematsu M."/>
            <person name="Moritoki N."/>
            <person name="Shibata S."/>
            <person name="Littman R.D."/>
            <person name="Fischbach A.M."/>
            <person name="Uwamino Y."/>
            <person name="Inoue T."/>
            <person name="Honda A."/>
            <person name="Hattori M."/>
            <person name="Murai T."/>
            <person name="Xavier J.R."/>
            <person name="Hirose N."/>
            <person name="Honda K."/>
        </authorList>
    </citation>
    <scope>NUCLEOTIDE SEQUENCE [LARGE SCALE GENOMIC DNA]</scope>
    <source>
        <strain evidence="8 9">CE91-St30</strain>
    </source>
</reference>
<evidence type="ECO:0000256" key="1">
    <source>
        <dbReference type="ARBA" id="ARBA00000024"/>
    </source>
</evidence>
<dbReference type="InterPro" id="IPR002496">
    <property type="entry name" value="PRib_AMP_CycHydrolase_dom"/>
</dbReference>
<evidence type="ECO:0000256" key="4">
    <source>
        <dbReference type="ARBA" id="ARBA00022605"/>
    </source>
</evidence>
<dbReference type="NCBIfam" id="NF000768">
    <property type="entry name" value="PRK00051.1"/>
    <property type="match status" value="1"/>
</dbReference>
<keyword evidence="9" id="KW-1185">Reference proteome</keyword>
<dbReference type="Gene3D" id="3.10.20.810">
    <property type="entry name" value="Phosphoribosyl-AMP cyclohydrolase"/>
    <property type="match status" value="1"/>
</dbReference>
<dbReference type="InterPro" id="IPR038019">
    <property type="entry name" value="PRib_AMP_CycHydrolase_sf"/>
</dbReference>
<keyword evidence="6" id="KW-0368">Histidine biosynthesis</keyword>
<dbReference type="SUPFAM" id="SSF141734">
    <property type="entry name" value="HisI-like"/>
    <property type="match status" value="1"/>
</dbReference>
<evidence type="ECO:0000256" key="3">
    <source>
        <dbReference type="ARBA" id="ARBA00012721"/>
    </source>
</evidence>
<evidence type="ECO:0000256" key="6">
    <source>
        <dbReference type="ARBA" id="ARBA00023102"/>
    </source>
</evidence>
<sequence>MDAVELKYNEAGLIPCIVQDAETREVLMMAWMNADSLSLTMEDRTMWFWSRSRRELWHKGATSGNTQKLVELRYDCDADTLLALVDPAGPACHTGERTCFYRAF</sequence>
<keyword evidence="4" id="KW-0028">Amino-acid biosynthesis</keyword>
<gene>
    <name evidence="8" type="ORF">CE91St30_11980</name>
</gene>
<comment type="pathway">
    <text evidence="2">Amino-acid biosynthesis; L-histidine biosynthesis; L-histidine from 5-phospho-alpha-D-ribose 1-diphosphate: step 3/9.</text>
</comment>
<dbReference type="PANTHER" id="PTHR42945:SF1">
    <property type="entry name" value="HISTIDINE BIOSYNTHESIS BIFUNCTIONAL PROTEIN HIS7"/>
    <property type="match status" value="1"/>
</dbReference>
<feature type="domain" description="Phosphoribosyl-AMP cyclohydrolase" evidence="7">
    <location>
        <begin position="28"/>
        <end position="101"/>
    </location>
</feature>
<keyword evidence="5" id="KW-0378">Hydrolase</keyword>
<evidence type="ECO:0000256" key="5">
    <source>
        <dbReference type="ARBA" id="ARBA00022801"/>
    </source>
</evidence>
<evidence type="ECO:0000313" key="8">
    <source>
        <dbReference type="EMBL" id="BDE95865.1"/>
    </source>
</evidence>
<name>A0ABM7WHW9_9ACTN</name>
<protein>
    <recommendedName>
        <fullName evidence="3">phosphoribosyl-AMP cyclohydrolase</fullName>
        <ecNumber evidence="3">3.5.4.19</ecNumber>
    </recommendedName>
</protein>
<dbReference type="Proteomes" id="UP001320544">
    <property type="component" value="Chromosome"/>
</dbReference>
<dbReference type="EC" id="3.5.4.19" evidence="3"/>
<dbReference type="Pfam" id="PF01502">
    <property type="entry name" value="PRA-CH"/>
    <property type="match status" value="1"/>
</dbReference>